<evidence type="ECO:0000256" key="8">
    <source>
        <dbReference type="ARBA" id="ARBA00023136"/>
    </source>
</evidence>
<feature type="transmembrane region" description="Helical" evidence="11">
    <location>
        <begin position="1266"/>
        <end position="1283"/>
    </location>
</feature>
<dbReference type="GeneID" id="34522081"/>
<feature type="transmembrane region" description="Helical" evidence="11">
    <location>
        <begin position="149"/>
        <end position="171"/>
    </location>
</feature>
<evidence type="ECO:0000256" key="11">
    <source>
        <dbReference type="SAM" id="Phobius"/>
    </source>
</evidence>
<keyword evidence="8 11" id="KW-0472">Membrane</keyword>
<dbReference type="GO" id="GO:0005524">
    <property type="term" value="F:ATP binding"/>
    <property type="evidence" value="ECO:0007669"/>
    <property type="project" value="UniProtKB-KW"/>
</dbReference>
<evidence type="ECO:0000256" key="7">
    <source>
        <dbReference type="ARBA" id="ARBA00022989"/>
    </source>
</evidence>
<keyword evidence="3 11" id="KW-0812">Transmembrane</keyword>
<evidence type="ECO:0000259" key="13">
    <source>
        <dbReference type="PROSITE" id="PS50929"/>
    </source>
</evidence>
<dbReference type="SUPFAM" id="SSF90123">
    <property type="entry name" value="ABC transporter transmembrane region"/>
    <property type="match status" value="2"/>
</dbReference>
<feature type="domain" description="ABC transmembrane type-1" evidence="13">
    <location>
        <begin position="326"/>
        <end position="640"/>
    </location>
</feature>
<feature type="transmembrane region" description="Helical" evidence="11">
    <location>
        <begin position="1163"/>
        <end position="1188"/>
    </location>
</feature>
<dbReference type="CDD" id="cd18596">
    <property type="entry name" value="ABC_6TM_VMR1_D1_like"/>
    <property type="match status" value="1"/>
</dbReference>
<dbReference type="PANTHER" id="PTHR24223">
    <property type="entry name" value="ATP-BINDING CASSETTE SUB-FAMILY C"/>
    <property type="match status" value="1"/>
</dbReference>
<dbReference type="GO" id="GO:0016887">
    <property type="term" value="F:ATP hydrolysis activity"/>
    <property type="evidence" value="ECO:0007669"/>
    <property type="project" value="InterPro"/>
</dbReference>
<feature type="transmembrane region" description="Helical" evidence="11">
    <location>
        <begin position="1289"/>
        <end position="1309"/>
    </location>
</feature>
<comment type="subcellular location">
    <subcellularLocation>
        <location evidence="1">Membrane</location>
        <topology evidence="1">Multi-pass membrane protein</topology>
    </subcellularLocation>
</comment>
<dbReference type="Pfam" id="PF00005">
    <property type="entry name" value="ABC_tran"/>
    <property type="match status" value="2"/>
</dbReference>
<evidence type="ECO:0000256" key="9">
    <source>
        <dbReference type="ARBA" id="ARBA00023180"/>
    </source>
</evidence>
<feature type="region of interest" description="Disordered" evidence="10">
    <location>
        <begin position="413"/>
        <end position="446"/>
    </location>
</feature>
<dbReference type="EMBL" id="HG793129">
    <property type="protein sequence ID" value="CDK28703.1"/>
    <property type="molecule type" value="Genomic_DNA"/>
</dbReference>
<dbReference type="InterPro" id="IPR036640">
    <property type="entry name" value="ABC1_TM_sf"/>
</dbReference>
<dbReference type="PANTHER" id="PTHR24223:SF353">
    <property type="entry name" value="ABC TRANSPORTER ATP-BINDING PROTEIN_PERMEASE VMR1-RELATED"/>
    <property type="match status" value="1"/>
</dbReference>
<evidence type="ECO:0000256" key="6">
    <source>
        <dbReference type="ARBA" id="ARBA00022840"/>
    </source>
</evidence>
<evidence type="ECO:0000313" key="14">
    <source>
        <dbReference type="EMBL" id="CDK28703.1"/>
    </source>
</evidence>
<evidence type="ECO:0000256" key="1">
    <source>
        <dbReference type="ARBA" id="ARBA00004141"/>
    </source>
</evidence>
<feature type="transmembrane region" description="Helical" evidence="11">
    <location>
        <begin position="12"/>
        <end position="32"/>
    </location>
</feature>
<reference evidence="14" key="2">
    <citation type="submission" date="2014-02" db="EMBL/GenBank/DDBJ databases">
        <title>Complete DNA sequence of /Kuraishia capsulata/ illustrates novel genomic features among budding yeasts (/Saccharomycotina/).</title>
        <authorList>
            <person name="Morales L."/>
            <person name="Noel B."/>
            <person name="Porcel B."/>
            <person name="Marcet-Houben M."/>
            <person name="Hullo M-F."/>
            <person name="Sacerdot C."/>
            <person name="Tekaia F."/>
            <person name="Leh-Louis V."/>
            <person name="Despons L."/>
            <person name="Khanna V."/>
            <person name="Aury J-M."/>
            <person name="Barbe V."/>
            <person name="Couloux A."/>
            <person name="Labadie K."/>
            <person name="Pelletier E."/>
            <person name="Souciet J-L."/>
            <person name="Boekhout T."/>
            <person name="Gabaldon T."/>
            <person name="Wincker P."/>
            <person name="Dujon B."/>
        </authorList>
    </citation>
    <scope>NUCLEOTIDE SEQUENCE</scope>
    <source>
        <strain evidence="14">CBS 1993</strain>
    </source>
</reference>
<keyword evidence="2" id="KW-0813">Transport</keyword>
<feature type="transmembrane region" description="Helical" evidence="11">
    <location>
        <begin position="497"/>
        <end position="514"/>
    </location>
</feature>
<dbReference type="Pfam" id="PF00664">
    <property type="entry name" value="ABC_membrane"/>
    <property type="match status" value="2"/>
</dbReference>
<keyword evidence="15" id="KW-1185">Reference proteome</keyword>
<evidence type="ECO:0000256" key="4">
    <source>
        <dbReference type="ARBA" id="ARBA00022737"/>
    </source>
</evidence>
<dbReference type="FunFam" id="3.40.50.300:FF:000825">
    <property type="entry name" value="ABC bile acid transporter"/>
    <property type="match status" value="1"/>
</dbReference>
<feature type="transmembrane region" description="Helical" evidence="11">
    <location>
        <begin position="362"/>
        <end position="384"/>
    </location>
</feature>
<feature type="transmembrane region" description="Helical" evidence="11">
    <location>
        <begin position="118"/>
        <end position="137"/>
    </location>
</feature>
<feature type="transmembrane region" description="Helical" evidence="11">
    <location>
        <begin position="1075"/>
        <end position="1100"/>
    </location>
</feature>
<keyword evidence="7 11" id="KW-1133">Transmembrane helix</keyword>
<dbReference type="GO" id="GO:0000329">
    <property type="term" value="C:fungal-type vacuole membrane"/>
    <property type="evidence" value="ECO:0007669"/>
    <property type="project" value="TreeGrafter"/>
</dbReference>
<feature type="transmembrane region" description="Helical" evidence="11">
    <location>
        <begin position="214"/>
        <end position="235"/>
    </location>
</feature>
<evidence type="ECO:0000256" key="2">
    <source>
        <dbReference type="ARBA" id="ARBA00022448"/>
    </source>
</evidence>
<keyword evidence="5" id="KW-0547">Nucleotide-binding</keyword>
<dbReference type="CDD" id="cd18604">
    <property type="entry name" value="ABC_6TM_VMR1_D2_like"/>
    <property type="match status" value="1"/>
</dbReference>
<feature type="domain" description="ABC transmembrane type-1" evidence="13">
    <location>
        <begin position="996"/>
        <end position="1317"/>
    </location>
</feature>
<sequence length="1633" mass="182416">MSECQRQRLLQTIYPTVVGFVSLSFVLAQFVIRHGKSKAKIRPNPEEEPLLGNETGPGLDYDDTVEGYGSTGANAANTKISISEQHFDISQIEPTKEDGTPLGVTKIVLRSLGDKIRLTAEFLVLLVQFSLSVSVFFVKDLATEWLDSWTPLVNIALWSYLLVVGTIRVFGASTGLGDRLPNLWIVSTAAYVFIWPVSAFLFRSALLGHTNIPSFYYAQFALNTLLFFLAGTIRITERQGTVFVTDAKMVPSPEKVINLFEVVSFSWIDKMIWDAYQAPMTKDSVWGLRRENYAYYVITGFHAMRSTATLTRKLIRYFGFYVGLQAFWTTLDSLLVFGPTVFLKLILEYVANPEGTTKAMAWLYVFGMLFMSLGSAVVSGRTLFLGRTICVRMKAVVIGEIYAKALRRRITAPSEEEAKDTKAPSEEETAKGTADEVSPAPKAKTEERKNADLGAIINLMAVDAFRIADICAYLHFFVNAVIMASVAIYLLYNLLGWPALAGSAMIIAMMPLNYKLTDMMGSYQKVMLAVTDRRIQKLNETFQSMRIVKFFAWEDKIFDQVVNIRNEELAILFKRCMWWVIASATYFITPSLVTVIGFYCYTQIKGEVLTTPVAFTALSLFTLLRSPLEQFADMLSFVVQSKVSLDRVQEFLEEEDCDKYEQLTSPRSPDSPLIGFKDATMAWSTTSKTDFRLRDIDVAFKENSLNVIIGATGSGKTSLLLALLGEMNLIQGKVFLPGSIPRDELVADPETGLTESVAYCSQSAWLLNATIRENIVFASPFSEERYQKVIDACGLKRDLEILSAGDQTEIGEKGITLSGGQKQRVSLARALYSHAKYVLLDDCLSAVDSHTSTHIYEQCITGELMKGRTCVLVSHNIALTMQKAGFVVVMDNGRIKAKGTPEVLFDEGHLGDEDMVKTSVMGSRTVSSTQLASLAKNELNTEEVDKLIVAQTAAEEVSKPDDGKLVQEETKSDGAVSLDVYKKYIIALGGVVFASVVFFSLIFSQFVSFMQSWWVRVWALAEDKRGQAVVMASFTSVFSSANVRDTKTGIFNIDWNRPLGGDTFRIQGEQHDTMYYILIYAGIGVFYTVVSSMRVALVYWGGLRASRQMFEKTLSVVMRAKLRFFDSTPVGRIMNRFSRDIEEIDQELAPYADYFVMSIIQCLWTLGLICFITPKFLVIAALIAFLYYEVGVFYTSSSRELKRFESITRSPIHQQFTETLVGITTIRAYGDERRFMRQNLAAIDENNRPFYYLWVANRWLAFRSDLIGAVISFFASAFVLLASDSIDAGLAGLSLSYAIAFTQSSLWVVRFYANIEMSMNAVERFLEYSDLEQEPPAEILETQPPASWPEKGVIEVKDVSLRYAPSLPLVIKNVTFDVEANMKIGIVGRTGAGKSTIITAFFRFLDPETGSIKIDGVDITTIGLKTLRQALTIIPQDPTLFTGTIRTNLDPFGTYSDAQMFEALRRVNLITQAELTESLNSTAAASDSEVTENQNKFLSLDAKITEGGENLSQGQRQLVCLARSLLKSPKVILLDEATASIDYKSDAQIQQTIRQEFSQSTILTIAHRLRSIIDYDRILVMDAGEVVEYADPYTLIIDKNSQFRSLCNDTGEVDVLIQLAKEAFVARKTNSRN</sequence>
<evidence type="ECO:0000256" key="5">
    <source>
        <dbReference type="ARBA" id="ARBA00022741"/>
    </source>
</evidence>
<feature type="transmembrane region" description="Helical" evidence="11">
    <location>
        <begin position="984"/>
        <end position="1003"/>
    </location>
</feature>
<keyword evidence="9" id="KW-0325">Glycoprotein</keyword>
<organism evidence="14 15">
    <name type="scientific">Kuraishia capsulata CBS 1993</name>
    <dbReference type="NCBI Taxonomy" id="1382522"/>
    <lineage>
        <taxon>Eukaryota</taxon>
        <taxon>Fungi</taxon>
        <taxon>Dikarya</taxon>
        <taxon>Ascomycota</taxon>
        <taxon>Saccharomycotina</taxon>
        <taxon>Pichiomycetes</taxon>
        <taxon>Pichiales</taxon>
        <taxon>Pichiaceae</taxon>
        <taxon>Kuraishia</taxon>
    </lineage>
</organism>
<dbReference type="RefSeq" id="XP_022460693.1">
    <property type="nucleotide sequence ID" value="XM_022601447.1"/>
</dbReference>
<dbReference type="PROSITE" id="PS00211">
    <property type="entry name" value="ABC_TRANSPORTER_1"/>
    <property type="match status" value="2"/>
</dbReference>
<dbReference type="InterPro" id="IPR027417">
    <property type="entry name" value="P-loop_NTPase"/>
</dbReference>
<evidence type="ECO:0000313" key="15">
    <source>
        <dbReference type="Proteomes" id="UP000019384"/>
    </source>
</evidence>
<dbReference type="SMART" id="SM00382">
    <property type="entry name" value="AAA"/>
    <property type="match status" value="2"/>
</dbReference>
<dbReference type="PROSITE" id="PS50929">
    <property type="entry name" value="ABC_TM1F"/>
    <property type="match status" value="2"/>
</dbReference>
<evidence type="ECO:0000259" key="12">
    <source>
        <dbReference type="PROSITE" id="PS50893"/>
    </source>
</evidence>
<reference evidence="14" key="1">
    <citation type="submission" date="2013-12" db="EMBL/GenBank/DDBJ databases">
        <authorList>
            <person name="Genoscope - CEA"/>
        </authorList>
    </citation>
    <scope>NUCLEOTIDE SEQUENCE</scope>
    <source>
        <strain evidence="14">CBS 1993</strain>
    </source>
</reference>
<dbReference type="CDD" id="cd03250">
    <property type="entry name" value="ABCC_MRP_domain1"/>
    <property type="match status" value="1"/>
</dbReference>
<feature type="transmembrane region" description="Helical" evidence="11">
    <location>
        <begin position="470"/>
        <end position="491"/>
    </location>
</feature>
<dbReference type="CDD" id="cd03369">
    <property type="entry name" value="ABCC_NFT1"/>
    <property type="match status" value="1"/>
</dbReference>
<evidence type="ECO:0000256" key="10">
    <source>
        <dbReference type="SAM" id="MobiDB-lite"/>
    </source>
</evidence>
<accession>W6MQS3</accession>
<feature type="domain" description="ABC transporter" evidence="12">
    <location>
        <begin position="674"/>
        <end position="917"/>
    </location>
</feature>
<feature type="transmembrane region" description="Helical" evidence="11">
    <location>
        <begin position="576"/>
        <end position="599"/>
    </location>
</feature>
<dbReference type="GO" id="GO:0140359">
    <property type="term" value="F:ABC-type transporter activity"/>
    <property type="evidence" value="ECO:0007669"/>
    <property type="project" value="InterPro"/>
</dbReference>
<protein>
    <submittedName>
        <fullName evidence="14">Uncharacterized protein</fullName>
    </submittedName>
</protein>
<dbReference type="InterPro" id="IPR017871">
    <property type="entry name" value="ABC_transporter-like_CS"/>
</dbReference>
<dbReference type="Gene3D" id="1.20.1560.10">
    <property type="entry name" value="ABC transporter type 1, transmembrane domain"/>
    <property type="match status" value="2"/>
</dbReference>
<dbReference type="InterPro" id="IPR050173">
    <property type="entry name" value="ABC_transporter_C-like"/>
</dbReference>
<dbReference type="OrthoDB" id="6500128at2759"/>
<dbReference type="PROSITE" id="PS50893">
    <property type="entry name" value="ABC_TRANSPORTER_2"/>
    <property type="match status" value="2"/>
</dbReference>
<evidence type="ECO:0000256" key="3">
    <source>
        <dbReference type="ARBA" id="ARBA00022692"/>
    </source>
</evidence>
<dbReference type="HOGENOM" id="CLU_000604_27_6_1"/>
<feature type="transmembrane region" description="Helical" evidence="11">
    <location>
        <begin position="183"/>
        <end position="202"/>
    </location>
</feature>
<dbReference type="SUPFAM" id="SSF52540">
    <property type="entry name" value="P-loop containing nucleoside triphosphate hydrolases"/>
    <property type="match status" value="2"/>
</dbReference>
<keyword evidence="4" id="KW-0677">Repeat</keyword>
<keyword evidence="6" id="KW-0067">ATP-binding</keyword>
<dbReference type="FunFam" id="3.40.50.300:FF:000565">
    <property type="entry name" value="ABC bile acid transporter"/>
    <property type="match status" value="1"/>
</dbReference>
<dbReference type="InterPro" id="IPR003439">
    <property type="entry name" value="ABC_transporter-like_ATP-bd"/>
</dbReference>
<name>W6MQS3_9ASCO</name>
<dbReference type="InterPro" id="IPR003593">
    <property type="entry name" value="AAA+_ATPase"/>
</dbReference>
<feature type="compositionally biased region" description="Basic and acidic residues" evidence="10">
    <location>
        <begin position="419"/>
        <end position="434"/>
    </location>
</feature>
<feature type="transmembrane region" description="Helical" evidence="11">
    <location>
        <begin position="318"/>
        <end position="342"/>
    </location>
</feature>
<proteinExistence type="predicted"/>
<gene>
    <name evidence="14" type="ORF">KUCA_T00004687001</name>
</gene>
<dbReference type="InterPro" id="IPR011527">
    <property type="entry name" value="ABC1_TM_dom"/>
</dbReference>
<dbReference type="STRING" id="1382522.W6MQS3"/>
<dbReference type="Gene3D" id="3.40.50.300">
    <property type="entry name" value="P-loop containing nucleotide triphosphate hydrolases"/>
    <property type="match status" value="2"/>
</dbReference>
<feature type="domain" description="ABC transporter" evidence="12">
    <location>
        <begin position="1354"/>
        <end position="1608"/>
    </location>
</feature>
<dbReference type="Proteomes" id="UP000019384">
    <property type="component" value="Unassembled WGS sequence"/>
</dbReference>